<dbReference type="GO" id="GO:0101031">
    <property type="term" value="C:protein folding chaperone complex"/>
    <property type="evidence" value="ECO:0007669"/>
    <property type="project" value="TreeGrafter"/>
</dbReference>
<feature type="compositionally biased region" description="Basic and acidic residues" evidence="6">
    <location>
        <begin position="361"/>
        <end position="385"/>
    </location>
</feature>
<dbReference type="InParanoid" id="A0A369JMH9"/>
<dbReference type="InterPro" id="IPR000571">
    <property type="entry name" value="Znf_CCCH"/>
</dbReference>
<proteinExistence type="predicted"/>
<evidence type="ECO:0000313" key="9">
    <source>
        <dbReference type="Proteomes" id="UP000076154"/>
    </source>
</evidence>
<dbReference type="Proteomes" id="UP000076154">
    <property type="component" value="Unassembled WGS sequence"/>
</dbReference>
<dbReference type="SMART" id="SM00028">
    <property type="entry name" value="TPR"/>
    <property type="match status" value="3"/>
</dbReference>
<feature type="zinc finger region" description="C3H1-type" evidence="5">
    <location>
        <begin position="245"/>
        <end position="267"/>
    </location>
</feature>
<evidence type="ECO:0000256" key="6">
    <source>
        <dbReference type="SAM" id="MobiDB-lite"/>
    </source>
</evidence>
<organism evidence="8 9">
    <name type="scientific">Hypsizygus marmoreus</name>
    <name type="common">White beech mushroom</name>
    <name type="synonym">Agaricus marmoreus</name>
    <dbReference type="NCBI Taxonomy" id="39966"/>
    <lineage>
        <taxon>Eukaryota</taxon>
        <taxon>Fungi</taxon>
        <taxon>Dikarya</taxon>
        <taxon>Basidiomycota</taxon>
        <taxon>Agaricomycotina</taxon>
        <taxon>Agaricomycetes</taxon>
        <taxon>Agaricomycetidae</taxon>
        <taxon>Agaricales</taxon>
        <taxon>Tricholomatineae</taxon>
        <taxon>Lyophyllaceae</taxon>
        <taxon>Hypsizygus</taxon>
    </lineage>
</organism>
<feature type="region of interest" description="Disordered" evidence="6">
    <location>
        <begin position="1"/>
        <end position="28"/>
    </location>
</feature>
<accession>A0A369JMH9</accession>
<sequence length="451" mass="49943">MSTSQQSLESTENTLELQENAQENADTDSVNVVQVAVNVIHPPTPEERAKNREEALAERESKRLQRWQKNHAQAEELSKAGDVLLENKDFAGACACYIDATNLWSSNSTYYLKLTSAYIKCEIYVEAAHAATRALSFDPKSLEARYLRGVARLEQGLLAAAKTDFETVLKQEPTHADAQKSLATVLKLIEAGTKLGTHVISDPPSAPGEETRDVDFDFPHYDDEKLELASLSDSSDCNHVGNGIPCRFYNHDGCARGSDCIFSHAPDEKSVRDNLGKNVCIYFLLSSCKFGDLKCIYSHTKANLPTTQGWWNDEARIAKVKSVVEMAEKKAKERRALDMLLYKLEASKARKAKAAKKKAASAKEPHAASASEKEEAQPSVADRKKPTTQRKTREKKVAQKHADLSEDSTDDQNEERIANGGFTDYELNELASQGVKPWDDDAQAVLAVLSY</sequence>
<dbReference type="SMART" id="SM00356">
    <property type="entry name" value="ZnF_C3H1"/>
    <property type="match status" value="2"/>
</dbReference>
<evidence type="ECO:0000256" key="4">
    <source>
        <dbReference type="ARBA" id="ARBA00022833"/>
    </source>
</evidence>
<keyword evidence="3" id="KW-0802">TPR repeat</keyword>
<evidence type="ECO:0000256" key="5">
    <source>
        <dbReference type="PROSITE-ProRule" id="PRU00723"/>
    </source>
</evidence>
<feature type="compositionally biased region" description="Basic and acidic residues" evidence="6">
    <location>
        <begin position="44"/>
        <end position="63"/>
    </location>
</feature>
<dbReference type="SUPFAM" id="SSF90229">
    <property type="entry name" value="CCCH zinc finger"/>
    <property type="match status" value="1"/>
</dbReference>
<dbReference type="OrthoDB" id="629492at2759"/>
<feature type="region of interest" description="Disordered" evidence="6">
    <location>
        <begin position="41"/>
        <end position="63"/>
    </location>
</feature>
<dbReference type="InterPro" id="IPR019734">
    <property type="entry name" value="TPR_rpt"/>
</dbReference>
<dbReference type="STRING" id="39966.A0A369JMH9"/>
<dbReference type="PROSITE" id="PS50103">
    <property type="entry name" value="ZF_C3H1"/>
    <property type="match status" value="2"/>
</dbReference>
<evidence type="ECO:0000256" key="3">
    <source>
        <dbReference type="ARBA" id="ARBA00022803"/>
    </source>
</evidence>
<dbReference type="InterPro" id="IPR011990">
    <property type="entry name" value="TPR-like_helical_dom_sf"/>
</dbReference>
<evidence type="ECO:0000259" key="7">
    <source>
        <dbReference type="PROSITE" id="PS50103"/>
    </source>
</evidence>
<feature type="compositionally biased region" description="Basic and acidic residues" evidence="6">
    <location>
        <begin position="395"/>
        <end position="404"/>
    </location>
</feature>
<gene>
    <name evidence="8" type="primary">Ppp5c</name>
    <name evidence="8" type="ORF">Hypma_010513</name>
</gene>
<protein>
    <submittedName>
        <fullName evidence="8">Serine/threonine-protein phosphatase 5</fullName>
    </submittedName>
</protein>
<keyword evidence="2 5" id="KW-0863">Zinc-finger</keyword>
<keyword evidence="4 5" id="KW-0862">Zinc</keyword>
<feature type="zinc finger region" description="C3H1-type" evidence="5">
    <location>
        <begin position="274"/>
        <end position="302"/>
    </location>
</feature>
<dbReference type="Gene3D" id="3.30.1370.210">
    <property type="match status" value="1"/>
</dbReference>
<feature type="domain" description="C3H1-type" evidence="7">
    <location>
        <begin position="274"/>
        <end position="302"/>
    </location>
</feature>
<dbReference type="SUPFAM" id="SSF48452">
    <property type="entry name" value="TPR-like"/>
    <property type="match status" value="1"/>
</dbReference>
<feature type="region of interest" description="Disordered" evidence="6">
    <location>
        <begin position="355"/>
        <end position="422"/>
    </location>
</feature>
<dbReference type="AlphaFoldDB" id="A0A369JMH9"/>
<evidence type="ECO:0000256" key="2">
    <source>
        <dbReference type="ARBA" id="ARBA00022771"/>
    </source>
</evidence>
<feature type="domain" description="C3H1-type" evidence="7">
    <location>
        <begin position="245"/>
        <end position="267"/>
    </location>
</feature>
<name>A0A369JMH9_HYPMA</name>
<evidence type="ECO:0000313" key="8">
    <source>
        <dbReference type="EMBL" id="RDB22420.1"/>
    </source>
</evidence>
<dbReference type="EMBL" id="LUEZ02000051">
    <property type="protein sequence ID" value="RDB22420.1"/>
    <property type="molecule type" value="Genomic_DNA"/>
</dbReference>
<dbReference type="InterPro" id="IPR051966">
    <property type="entry name" value="RPAP3"/>
</dbReference>
<reference evidence="8" key="1">
    <citation type="submission" date="2018-04" db="EMBL/GenBank/DDBJ databases">
        <title>Whole genome sequencing of Hypsizygus marmoreus.</title>
        <authorList>
            <person name="Choi I.-G."/>
            <person name="Min B."/>
            <person name="Kim J.-G."/>
            <person name="Kim S."/>
            <person name="Oh Y.-L."/>
            <person name="Kong W.-S."/>
            <person name="Park H."/>
            <person name="Jeong J."/>
            <person name="Song E.-S."/>
        </authorList>
    </citation>
    <scope>NUCLEOTIDE SEQUENCE [LARGE SCALE GENOMIC DNA]</scope>
    <source>
        <strain evidence="8">51987-8</strain>
    </source>
</reference>
<dbReference type="PANTHER" id="PTHR46423">
    <property type="entry name" value="RNA POLYMERASE II-ASSOCIATED PROTEIN 3"/>
    <property type="match status" value="1"/>
</dbReference>
<comment type="caution">
    <text evidence="8">The sequence shown here is derived from an EMBL/GenBank/DDBJ whole genome shotgun (WGS) entry which is preliminary data.</text>
</comment>
<evidence type="ECO:0000256" key="1">
    <source>
        <dbReference type="ARBA" id="ARBA00022723"/>
    </source>
</evidence>
<dbReference type="InterPro" id="IPR036855">
    <property type="entry name" value="Znf_CCCH_sf"/>
</dbReference>
<dbReference type="Gene3D" id="1.25.40.10">
    <property type="entry name" value="Tetratricopeptide repeat domain"/>
    <property type="match status" value="1"/>
</dbReference>
<dbReference type="PANTHER" id="PTHR46423:SF1">
    <property type="entry name" value="RNA POLYMERASE II-ASSOCIATED PROTEIN 3"/>
    <property type="match status" value="1"/>
</dbReference>
<dbReference type="GO" id="GO:0008270">
    <property type="term" value="F:zinc ion binding"/>
    <property type="evidence" value="ECO:0007669"/>
    <property type="project" value="UniProtKB-KW"/>
</dbReference>
<keyword evidence="1 5" id="KW-0479">Metal-binding</keyword>
<keyword evidence="9" id="KW-1185">Reference proteome</keyword>